<dbReference type="RefSeq" id="YP_007379042.1">
    <property type="nucleotide sequence ID" value="NC_020158.1"/>
</dbReference>
<dbReference type="Proteomes" id="UP000011137">
    <property type="component" value="Segment"/>
</dbReference>
<proteinExistence type="predicted"/>
<dbReference type="Pfam" id="PF13385">
    <property type="entry name" value="Laminin_G_3"/>
    <property type="match status" value="1"/>
</dbReference>
<evidence type="ECO:0008006" key="3">
    <source>
        <dbReference type="Google" id="ProtNLM"/>
    </source>
</evidence>
<name>L7TI36_9CAUD</name>
<dbReference type="OrthoDB" id="20860at10239"/>
<evidence type="ECO:0000313" key="2">
    <source>
        <dbReference type="Proteomes" id="UP000011137"/>
    </source>
</evidence>
<gene>
    <name evidence="1" type="primary">137</name>
    <name evidence="1" type="ORF">HVTV1_137</name>
</gene>
<dbReference type="Gene3D" id="2.60.120.200">
    <property type="match status" value="1"/>
</dbReference>
<protein>
    <recommendedName>
        <fullName evidence="3">LamG-like jellyroll fold domain-containing protein</fullName>
    </recommendedName>
</protein>
<dbReference type="EMBL" id="KC117377">
    <property type="protein sequence ID" value="AGC34506.1"/>
    <property type="molecule type" value="Genomic_DNA"/>
</dbReference>
<organism evidence="1 2">
    <name type="scientific">Haloarcula vallismortis tailed virus 1</name>
    <dbReference type="NCBI Taxonomy" id="1262528"/>
    <lineage>
        <taxon>Viruses</taxon>
        <taxon>Duplodnaviria</taxon>
        <taxon>Heunggongvirae</taxon>
        <taxon>Uroviricota</taxon>
        <taxon>Caudoviricetes</taxon>
        <taxon>Thumleimavirales</taxon>
        <taxon>Druskaviridae</taxon>
        <taxon>Tredecimvirus</taxon>
        <taxon>Tredecimvirus thailandense</taxon>
        <taxon>Tredecimvirus HVTV1</taxon>
    </lineage>
</organism>
<evidence type="ECO:0000313" key="1">
    <source>
        <dbReference type="EMBL" id="AGC34506.1"/>
    </source>
</evidence>
<dbReference type="GeneID" id="14477378"/>
<keyword evidence="2" id="KW-1185">Reference proteome</keyword>
<accession>L7TI36</accession>
<dbReference type="KEGG" id="vg:14477378"/>
<dbReference type="SUPFAM" id="SSF49899">
    <property type="entry name" value="Concanavalin A-like lectins/glucanases"/>
    <property type="match status" value="1"/>
</dbReference>
<reference evidence="1 2" key="1">
    <citation type="journal article" date="2013" name="J. Virol.">
        <title>Insights into head-tailed viruses infecting extremely halophilic archaea.</title>
        <authorList>
            <person name="Pietila M.K."/>
            <person name="Laurinmaki P."/>
            <person name="Russell D.A."/>
            <person name="Ko C.C."/>
            <person name="Jacobs-Sera D."/>
            <person name="Butcher S.J."/>
            <person name="Bamford D.H."/>
            <person name="Hendrix R.W."/>
        </authorList>
    </citation>
    <scope>NUCLEOTIDE SEQUENCE [LARGE SCALE GENOMIC DNA]</scope>
</reference>
<dbReference type="InterPro" id="IPR013320">
    <property type="entry name" value="ConA-like_dom_sf"/>
</dbReference>
<sequence length="367" mass="39049">MTLDKIGDIANPTLTDLTTTALTWGTASDWDGAADEAGVVHEAFGPYPAADQIQLGYPSFDRGGSGEVLYWTLDEASGDAIDHFNSNDGTVSGFTRGGTGLHNGDCMIADSDSDEVEASNSASMDWETTNEITIAIWYRPATGSSSNYPRLCPRDDQEGGTAQVWQLLYDDSSSQYGWRVWASNSPAGDINVTSVNFGSWDFVCGRWDGSDVILDVNGTKYALSSPGGSLPSNSEPFQIGFSDNGAAAFGRYGMVRAYDRALSDAEVTALYDAGTGGYLESATKSVGSQIQPDITDVQYTLNGESIDLKVIGSPGTASEEIVTQSLTGAASYTLTWSNSHSDFRVRPEFSTSTVETSPIFNSVTIEA</sequence>